<evidence type="ECO:0000256" key="4">
    <source>
        <dbReference type="ARBA" id="ARBA00022840"/>
    </source>
</evidence>
<dbReference type="PANTHER" id="PTHR24223:SF456">
    <property type="entry name" value="MULTIDRUG RESISTANCE-ASSOCIATED PROTEIN LETHAL(2)03659"/>
    <property type="match status" value="1"/>
</dbReference>
<keyword evidence="3" id="KW-0547">Nucleotide-binding</keyword>
<evidence type="ECO:0000256" key="5">
    <source>
        <dbReference type="SAM" id="SignalP"/>
    </source>
</evidence>
<keyword evidence="8" id="KW-1185">Reference proteome</keyword>
<dbReference type="STRING" id="105785.A0A2J7RGE2"/>
<dbReference type="GO" id="GO:0042626">
    <property type="term" value="F:ATPase-coupled transmembrane transporter activity"/>
    <property type="evidence" value="ECO:0007669"/>
    <property type="project" value="TreeGrafter"/>
</dbReference>
<dbReference type="InterPro" id="IPR001584">
    <property type="entry name" value="Integrase_cat-core"/>
</dbReference>
<dbReference type="SUPFAM" id="SSF52540">
    <property type="entry name" value="P-loop containing nucleoside triphosphate hydrolases"/>
    <property type="match status" value="1"/>
</dbReference>
<dbReference type="GO" id="GO:0016887">
    <property type="term" value="F:ATP hydrolysis activity"/>
    <property type="evidence" value="ECO:0007669"/>
    <property type="project" value="InterPro"/>
</dbReference>
<organism evidence="7 8">
    <name type="scientific">Cryptotermes secundus</name>
    <dbReference type="NCBI Taxonomy" id="105785"/>
    <lineage>
        <taxon>Eukaryota</taxon>
        <taxon>Metazoa</taxon>
        <taxon>Ecdysozoa</taxon>
        <taxon>Arthropoda</taxon>
        <taxon>Hexapoda</taxon>
        <taxon>Insecta</taxon>
        <taxon>Pterygota</taxon>
        <taxon>Neoptera</taxon>
        <taxon>Polyneoptera</taxon>
        <taxon>Dictyoptera</taxon>
        <taxon>Blattodea</taxon>
        <taxon>Blattoidea</taxon>
        <taxon>Termitoidae</taxon>
        <taxon>Kalotermitidae</taxon>
        <taxon>Cryptotermitinae</taxon>
        <taxon>Cryptotermes</taxon>
    </lineage>
</organism>
<keyword evidence="5" id="KW-0732">Signal</keyword>
<name>A0A2J7RGE2_9NEOP</name>
<dbReference type="Gene3D" id="3.30.420.10">
    <property type="entry name" value="Ribonuclease H-like superfamily/Ribonuclease H"/>
    <property type="match status" value="1"/>
</dbReference>
<dbReference type="InParanoid" id="A0A2J7RGE2"/>
<dbReference type="GO" id="GO:0003676">
    <property type="term" value="F:nucleic acid binding"/>
    <property type="evidence" value="ECO:0007669"/>
    <property type="project" value="InterPro"/>
</dbReference>
<dbReference type="InterPro" id="IPR012337">
    <property type="entry name" value="RNaseH-like_sf"/>
</dbReference>
<dbReference type="Gene3D" id="3.40.50.300">
    <property type="entry name" value="P-loop containing nucleotide triphosphate hydrolases"/>
    <property type="match status" value="1"/>
</dbReference>
<feature type="chain" id="PRO_5014461106" description="Integrase catalytic domain-containing protein" evidence="5">
    <location>
        <begin position="19"/>
        <end position="221"/>
    </location>
</feature>
<dbReference type="GO" id="GO:0015074">
    <property type="term" value="P:DNA integration"/>
    <property type="evidence" value="ECO:0007669"/>
    <property type="project" value="InterPro"/>
</dbReference>
<dbReference type="GO" id="GO:0016020">
    <property type="term" value="C:membrane"/>
    <property type="evidence" value="ECO:0007669"/>
    <property type="project" value="UniProtKB-SubCell"/>
</dbReference>
<dbReference type="InterPro" id="IPR050173">
    <property type="entry name" value="ABC_transporter_C-like"/>
</dbReference>
<protein>
    <recommendedName>
        <fullName evidence="6">Integrase catalytic domain-containing protein</fullName>
    </recommendedName>
</protein>
<comment type="subcellular location">
    <subcellularLocation>
        <location evidence="1">Membrane</location>
        <topology evidence="1">Multi-pass membrane protein</topology>
    </subcellularLocation>
</comment>
<dbReference type="Proteomes" id="UP000235965">
    <property type="component" value="Unassembled WGS sequence"/>
</dbReference>
<sequence>MFILILLVTVFPVEIVSTCSVLQGQANEKCVEVDEHGKAQHYEQQKWEEEQMTITTDQGRQFESQLFKSLARLCSIQLSRSTAHHPAANGLMERFHWTLKAAIMCHADQQWTEALPLLLVGIRTAFKENLQASEPILFSGTLWNNLDPFNQYPDAVLWAALAEVELKQIVDELPAGLNDKVSEGGTNFSVGQCQLLCLAHAIIRQNKILILDEAMANVDPK</sequence>
<dbReference type="AlphaFoldDB" id="A0A2J7RGE2"/>
<dbReference type="Pfam" id="PF00005">
    <property type="entry name" value="ABC_tran"/>
    <property type="match status" value="1"/>
</dbReference>
<dbReference type="GO" id="GO:0005524">
    <property type="term" value="F:ATP binding"/>
    <property type="evidence" value="ECO:0007669"/>
    <property type="project" value="UniProtKB-KW"/>
</dbReference>
<keyword evidence="4" id="KW-0067">ATP-binding</keyword>
<dbReference type="InterPro" id="IPR003439">
    <property type="entry name" value="ABC_transporter-like_ATP-bd"/>
</dbReference>
<accession>A0A2J7RGE2</accession>
<dbReference type="EMBL" id="NEVH01004400">
    <property type="protein sequence ID" value="PNF39898.1"/>
    <property type="molecule type" value="Genomic_DNA"/>
</dbReference>
<comment type="caution">
    <text evidence="7">The sequence shown here is derived from an EMBL/GenBank/DDBJ whole genome shotgun (WGS) entry which is preliminary data.</text>
</comment>
<dbReference type="SUPFAM" id="SSF53098">
    <property type="entry name" value="Ribonuclease H-like"/>
    <property type="match status" value="1"/>
</dbReference>
<evidence type="ECO:0000313" key="7">
    <source>
        <dbReference type="EMBL" id="PNF39898.1"/>
    </source>
</evidence>
<evidence type="ECO:0000256" key="2">
    <source>
        <dbReference type="ARBA" id="ARBA00009726"/>
    </source>
</evidence>
<evidence type="ECO:0000313" key="8">
    <source>
        <dbReference type="Proteomes" id="UP000235965"/>
    </source>
</evidence>
<comment type="similarity">
    <text evidence="2">Belongs to the ABC transporter superfamily. ABCC family. Conjugate transporter (TC 3.A.1.208) subfamily.</text>
</comment>
<dbReference type="InterPro" id="IPR027417">
    <property type="entry name" value="P-loop_NTPase"/>
</dbReference>
<reference evidence="7 8" key="1">
    <citation type="submission" date="2017-12" db="EMBL/GenBank/DDBJ databases">
        <title>Hemimetabolous genomes reveal molecular basis of termite eusociality.</title>
        <authorList>
            <person name="Harrison M.C."/>
            <person name="Jongepier E."/>
            <person name="Robertson H.M."/>
            <person name="Arning N."/>
            <person name="Bitard-Feildel T."/>
            <person name="Chao H."/>
            <person name="Childers C.P."/>
            <person name="Dinh H."/>
            <person name="Doddapaneni H."/>
            <person name="Dugan S."/>
            <person name="Gowin J."/>
            <person name="Greiner C."/>
            <person name="Han Y."/>
            <person name="Hu H."/>
            <person name="Hughes D.S.T."/>
            <person name="Huylmans A.-K."/>
            <person name="Kemena C."/>
            <person name="Kremer L.P.M."/>
            <person name="Lee S.L."/>
            <person name="Lopez-Ezquerra A."/>
            <person name="Mallet L."/>
            <person name="Monroy-Kuhn J.M."/>
            <person name="Moser A."/>
            <person name="Murali S.C."/>
            <person name="Muzny D.M."/>
            <person name="Otani S."/>
            <person name="Piulachs M.-D."/>
            <person name="Poelchau M."/>
            <person name="Qu J."/>
            <person name="Schaub F."/>
            <person name="Wada-Katsumata A."/>
            <person name="Worley K.C."/>
            <person name="Xie Q."/>
            <person name="Ylla G."/>
            <person name="Poulsen M."/>
            <person name="Gibbs R.A."/>
            <person name="Schal C."/>
            <person name="Richards S."/>
            <person name="Belles X."/>
            <person name="Korb J."/>
            <person name="Bornberg-Bauer E."/>
        </authorList>
    </citation>
    <scope>NUCLEOTIDE SEQUENCE [LARGE SCALE GENOMIC DNA]</scope>
    <source>
        <tissue evidence="7">Whole body</tissue>
    </source>
</reference>
<dbReference type="PANTHER" id="PTHR24223">
    <property type="entry name" value="ATP-BINDING CASSETTE SUB-FAMILY C"/>
    <property type="match status" value="1"/>
</dbReference>
<dbReference type="InterPro" id="IPR036397">
    <property type="entry name" value="RNaseH_sf"/>
</dbReference>
<feature type="domain" description="Integrase catalytic" evidence="6">
    <location>
        <begin position="1"/>
        <end position="161"/>
    </location>
</feature>
<evidence type="ECO:0000256" key="1">
    <source>
        <dbReference type="ARBA" id="ARBA00004141"/>
    </source>
</evidence>
<gene>
    <name evidence="7" type="ORF">B7P43_G00926</name>
</gene>
<feature type="signal peptide" evidence="5">
    <location>
        <begin position="1"/>
        <end position="18"/>
    </location>
</feature>
<evidence type="ECO:0000259" key="6">
    <source>
        <dbReference type="PROSITE" id="PS50994"/>
    </source>
</evidence>
<proteinExistence type="inferred from homology"/>
<dbReference type="PROSITE" id="PS50994">
    <property type="entry name" value="INTEGRASE"/>
    <property type="match status" value="1"/>
</dbReference>
<dbReference type="OrthoDB" id="422540at2759"/>
<evidence type="ECO:0000256" key="3">
    <source>
        <dbReference type="ARBA" id="ARBA00022741"/>
    </source>
</evidence>